<sequence length="161" mass="17939">MRNPQPKNLTWLFLATYDDAKELPVVLRTQAAPEEEARAHLAGDFSLSFVLKICTESPIHECWIDPESGTLWQIMSDYIPPLSAFPNSLRQKLPPINSMNTSHGKEPEGVLAKSDVQGKDSGYLYKNSEHIPGNSLVEVNARISREVIAPVQEKKACVNLI</sequence>
<proteinExistence type="predicted"/>
<dbReference type="Proteomes" id="UP001075001">
    <property type="component" value="Unassembled WGS sequence"/>
</dbReference>
<name>A0ABT6EKC9_9ENTR</name>
<reference evidence="1" key="1">
    <citation type="submission" date="2023-03" db="EMBL/GenBank/DDBJ databases">
        <title>identification of new KPC variant in Klebsiella huaxiensis from the Hospital Sewage Samples in China.</title>
        <authorList>
            <person name="Wu Y."/>
        </authorList>
    </citation>
    <scope>NUCLEOTIDE SEQUENCE</scope>
    <source>
        <strain evidence="1">ZR-9</strain>
    </source>
</reference>
<comment type="caution">
    <text evidence="1">The sequence shown here is derived from an EMBL/GenBank/DDBJ whole genome shotgun (WGS) entry which is preliminary data.</text>
</comment>
<dbReference type="NCBIfam" id="NF033153">
    <property type="entry name" value="phage_ICD_like"/>
    <property type="match status" value="1"/>
</dbReference>
<accession>A0ABT6EKC9</accession>
<evidence type="ECO:0000313" key="2">
    <source>
        <dbReference type="Proteomes" id="UP001075001"/>
    </source>
</evidence>
<keyword evidence="2" id="KW-1185">Reference proteome</keyword>
<gene>
    <name evidence="1" type="ORF">OXR69_027935</name>
</gene>
<protein>
    <submittedName>
        <fullName evidence="1">Host cell division inhibitor Icd-like protein</fullName>
    </submittedName>
</protein>
<dbReference type="EMBL" id="JAPQEX020000001">
    <property type="protein sequence ID" value="MDG1645665.1"/>
    <property type="molecule type" value="Genomic_DNA"/>
</dbReference>
<dbReference type="RefSeq" id="WP_267985904.1">
    <property type="nucleotide sequence ID" value="NZ_JAPQEX020000001.1"/>
</dbReference>
<evidence type="ECO:0000313" key="1">
    <source>
        <dbReference type="EMBL" id="MDG1645665.1"/>
    </source>
</evidence>
<organism evidence="1 2">
    <name type="scientific">Klebsiella huaxiensis</name>
    <dbReference type="NCBI Taxonomy" id="2153354"/>
    <lineage>
        <taxon>Bacteria</taxon>
        <taxon>Pseudomonadati</taxon>
        <taxon>Pseudomonadota</taxon>
        <taxon>Gammaproteobacteria</taxon>
        <taxon>Enterobacterales</taxon>
        <taxon>Enterobacteriaceae</taxon>
        <taxon>Klebsiella/Raoultella group</taxon>
        <taxon>Klebsiella</taxon>
    </lineage>
</organism>